<evidence type="ECO:0000256" key="1">
    <source>
        <dbReference type="ARBA" id="ARBA00007951"/>
    </source>
</evidence>
<organism evidence="8 9">
    <name type="scientific">Mucilaginibacter paludis DSM 18603</name>
    <dbReference type="NCBI Taxonomy" id="714943"/>
    <lineage>
        <taxon>Bacteria</taxon>
        <taxon>Pseudomonadati</taxon>
        <taxon>Bacteroidota</taxon>
        <taxon>Sphingobacteriia</taxon>
        <taxon>Sphingobacteriales</taxon>
        <taxon>Sphingobacteriaceae</taxon>
        <taxon>Mucilaginibacter</taxon>
    </lineage>
</organism>
<keyword evidence="9" id="KW-1185">Reference proteome</keyword>
<dbReference type="InterPro" id="IPR040794">
    <property type="entry name" value="CE2_N"/>
</dbReference>
<dbReference type="EMBL" id="CM001403">
    <property type="protein sequence ID" value="EHQ26016.1"/>
    <property type="molecule type" value="Genomic_DNA"/>
</dbReference>
<dbReference type="Gene3D" id="3.20.20.80">
    <property type="entry name" value="Glycosidases"/>
    <property type="match status" value="1"/>
</dbReference>
<keyword evidence="5" id="KW-0326">Glycosidase</keyword>
<dbReference type="SUPFAM" id="SSF51445">
    <property type="entry name" value="(Trans)glycosidases"/>
    <property type="match status" value="1"/>
</dbReference>
<accession>H1YBQ3</accession>
<name>H1YBQ3_9SPHI</name>
<comment type="similarity">
    <text evidence="1">Belongs to the glycosyl hydrolase 29 family.</text>
</comment>
<dbReference type="HOGENOM" id="CLU_349109_0_0_10"/>
<dbReference type="GO" id="GO:0006004">
    <property type="term" value="P:fucose metabolic process"/>
    <property type="evidence" value="ECO:0007669"/>
    <property type="project" value="TreeGrafter"/>
</dbReference>
<proteinExistence type="inferred from homology"/>
<dbReference type="Proteomes" id="UP000002774">
    <property type="component" value="Chromosome"/>
</dbReference>
<dbReference type="eggNOG" id="COG3669">
    <property type="taxonomic scope" value="Bacteria"/>
</dbReference>
<feature type="domain" description="Glycoside hydrolase family 29 N-terminal" evidence="6">
    <location>
        <begin position="184"/>
        <end position="579"/>
    </location>
</feature>
<evidence type="ECO:0000256" key="2">
    <source>
        <dbReference type="ARBA" id="ARBA00012662"/>
    </source>
</evidence>
<dbReference type="Gene3D" id="2.60.120.260">
    <property type="entry name" value="Galactose-binding domain-like"/>
    <property type="match status" value="2"/>
</dbReference>
<dbReference type="EC" id="3.2.1.51" evidence="2"/>
<reference evidence="8" key="1">
    <citation type="submission" date="2011-09" db="EMBL/GenBank/DDBJ databases">
        <title>The permanent draft genome of Mucilaginibacter paludis DSM 18603.</title>
        <authorList>
            <consortium name="US DOE Joint Genome Institute (JGI-PGF)"/>
            <person name="Lucas S."/>
            <person name="Han J."/>
            <person name="Lapidus A."/>
            <person name="Bruce D."/>
            <person name="Goodwin L."/>
            <person name="Pitluck S."/>
            <person name="Peters L."/>
            <person name="Kyrpides N."/>
            <person name="Mavromatis K."/>
            <person name="Ivanova N."/>
            <person name="Mikhailova N."/>
            <person name="Held B."/>
            <person name="Detter J.C."/>
            <person name="Tapia R."/>
            <person name="Han C."/>
            <person name="Land M."/>
            <person name="Hauser L."/>
            <person name="Markowitz V."/>
            <person name="Cheng J.-F."/>
            <person name="Hugenholtz P."/>
            <person name="Woyke T."/>
            <person name="Wu D."/>
            <person name="Tindall B."/>
            <person name="Brambilla E."/>
            <person name="Klenk H.-P."/>
            <person name="Eisen J.A."/>
        </authorList>
    </citation>
    <scope>NUCLEOTIDE SEQUENCE [LARGE SCALE GENOMIC DNA]</scope>
    <source>
        <strain evidence="8">DSM 18603</strain>
    </source>
</reference>
<evidence type="ECO:0000313" key="8">
    <source>
        <dbReference type="EMBL" id="EHQ26016.1"/>
    </source>
</evidence>
<dbReference type="SMART" id="SM00812">
    <property type="entry name" value="Alpha_L_fucos"/>
    <property type="match status" value="1"/>
</dbReference>
<gene>
    <name evidence="8" type="ORF">Mucpa_1867</name>
</gene>
<dbReference type="InterPro" id="IPR017853">
    <property type="entry name" value="GH"/>
</dbReference>
<dbReference type="Pfam" id="PF01120">
    <property type="entry name" value="Alpha_L_fucos"/>
    <property type="match status" value="1"/>
</dbReference>
<evidence type="ECO:0000256" key="5">
    <source>
        <dbReference type="ARBA" id="ARBA00023295"/>
    </source>
</evidence>
<evidence type="ECO:0000256" key="3">
    <source>
        <dbReference type="ARBA" id="ARBA00022729"/>
    </source>
</evidence>
<dbReference type="SUPFAM" id="SSF49785">
    <property type="entry name" value="Galactose-binding domain-like"/>
    <property type="match status" value="1"/>
</dbReference>
<dbReference type="InterPro" id="IPR013780">
    <property type="entry name" value="Glyco_hydro_b"/>
</dbReference>
<evidence type="ECO:0000259" key="6">
    <source>
        <dbReference type="Pfam" id="PF01120"/>
    </source>
</evidence>
<dbReference type="STRING" id="714943.Mucpa_1867"/>
<evidence type="ECO:0000313" key="9">
    <source>
        <dbReference type="Proteomes" id="UP000002774"/>
    </source>
</evidence>
<dbReference type="GO" id="GO:0005764">
    <property type="term" value="C:lysosome"/>
    <property type="evidence" value="ECO:0007669"/>
    <property type="project" value="TreeGrafter"/>
</dbReference>
<protein>
    <recommendedName>
        <fullName evidence="2">alpha-L-fucosidase</fullName>
        <ecNumber evidence="2">3.2.1.51</ecNumber>
    </recommendedName>
</protein>
<dbReference type="PANTHER" id="PTHR10030:SF37">
    <property type="entry name" value="ALPHA-L-FUCOSIDASE-RELATED"/>
    <property type="match status" value="1"/>
</dbReference>
<keyword evidence="4 8" id="KW-0378">Hydrolase</keyword>
<dbReference type="GO" id="GO:0016139">
    <property type="term" value="P:glycoside catabolic process"/>
    <property type="evidence" value="ECO:0007669"/>
    <property type="project" value="TreeGrafter"/>
</dbReference>
<keyword evidence="3" id="KW-0732">Signal</keyword>
<dbReference type="GO" id="GO:0004560">
    <property type="term" value="F:alpha-L-fucosidase activity"/>
    <property type="evidence" value="ECO:0007669"/>
    <property type="project" value="InterPro"/>
</dbReference>
<evidence type="ECO:0000259" key="7">
    <source>
        <dbReference type="Pfam" id="PF17996"/>
    </source>
</evidence>
<sequence length="807" mass="89030">MNSQVPAILIELQSMKPKLFAFLFVCSSFIGLVSAQPGTSCFSANSTTMIYEAEAASPIGSAVKVVANSASGGNAVTLSRPGDGVMFKNIKVAQKLAIRYSSSGVGLIAVAVNGQVKKKFNIHSSGNLSLSFLNAITNIKIDAGTTVAITLITDNITVNLDEIAMGDNLKLPPDIWNLPVLPVASGPFKPDWKDISEHYLAPNWWREAKFGAWSHWDPQSMPEEGDWYSRKMYQENSPVYKFHVKTFGHPSEYGYKDIAHNWGIDRWDPEALMNLYVAMGARYFMAMGVHHDNFDNWNSAYQPWNSVNVGPKKDIVGIWEKTVRKHGLRFGIGFHNTPPRTWGQFMPVKYASDQNGPLKDVPYDGLQTIADGKGKWWEGMDPVDLYGPVHASKDDPLHSPFANQFMWRVDDAITKYHPDVIYFDEHAGDSQVDLGVHMGLGFLAPQLIANYYNKSLKWNHGKMEAVVNLKGVGGQYNSFQNSKELLPFVEHSLVKSSEKVIEKEISAYPFQTEESIAEWHYQTGQKCLDAPAIVKILMENVSRNGTLLLNLTQHGRGNLDAEVIQTARDIGAWLKINGEAIYGSRPFEVYGDTSVYYTRNKGKLYATLTTTWKNAPVKLKALKTNGATLGKVSKVELLGAGIALPFVQDEQGLTISPPAYLKPINGISNATLASLYRILRITHDKTWINDDDPGVKMARGWFRQSNLNDGDFNNDLTTSNTPGAKWSFDFIGNSISVIAPKQAGSGKIEVLIDGKARKTVGLSATTYESQQVVCRIDKLTTGSHTISVINRGGGPVAIDALVVSNAR</sequence>
<dbReference type="InterPro" id="IPR008979">
    <property type="entry name" value="Galactose-bd-like_sf"/>
</dbReference>
<dbReference type="InterPro" id="IPR057739">
    <property type="entry name" value="Glyco_hydro_29_N"/>
</dbReference>
<dbReference type="InterPro" id="IPR000933">
    <property type="entry name" value="Glyco_hydro_29"/>
</dbReference>
<evidence type="ECO:0000256" key="4">
    <source>
        <dbReference type="ARBA" id="ARBA00022801"/>
    </source>
</evidence>
<dbReference type="Pfam" id="PF17996">
    <property type="entry name" value="CE2_N"/>
    <property type="match status" value="1"/>
</dbReference>
<dbReference type="Gene3D" id="2.60.40.1180">
    <property type="entry name" value="Golgi alpha-mannosidase II"/>
    <property type="match status" value="1"/>
</dbReference>
<feature type="domain" description="Carbohydrate esterase 2 N-terminal" evidence="7">
    <location>
        <begin position="716"/>
        <end position="791"/>
    </location>
</feature>
<dbReference type="AlphaFoldDB" id="H1YBQ3"/>
<dbReference type="PANTHER" id="PTHR10030">
    <property type="entry name" value="ALPHA-L-FUCOSIDASE"/>
    <property type="match status" value="1"/>
</dbReference>